<evidence type="ECO:0000313" key="5">
    <source>
        <dbReference type="Proteomes" id="UP000628775"/>
    </source>
</evidence>
<dbReference type="HAMAP" id="MF_00088">
    <property type="entry name" value="KhpA"/>
    <property type="match status" value="1"/>
</dbReference>
<dbReference type="RefSeq" id="WP_188693247.1">
    <property type="nucleotide sequence ID" value="NZ_BMIR01000008.1"/>
</dbReference>
<dbReference type="AlphaFoldDB" id="A0A8J2W2C8"/>
<comment type="caution">
    <text evidence="4">The sequence shown here is derived from an EMBL/GenBank/DDBJ whole genome shotgun (WGS) entry which is preliminary data.</text>
</comment>
<dbReference type="Pfam" id="PF13083">
    <property type="entry name" value="KH_KhpA-B"/>
    <property type="match status" value="1"/>
</dbReference>
<dbReference type="SUPFAM" id="SSF54814">
    <property type="entry name" value="Prokaryotic type KH domain (KH-domain type II)"/>
    <property type="match status" value="1"/>
</dbReference>
<dbReference type="GO" id="GO:0005737">
    <property type="term" value="C:cytoplasm"/>
    <property type="evidence" value="ECO:0007669"/>
    <property type="project" value="UniProtKB-SubCell"/>
</dbReference>
<dbReference type="GO" id="GO:0003723">
    <property type="term" value="F:RNA binding"/>
    <property type="evidence" value="ECO:0007669"/>
    <property type="project" value="UniProtKB-UniRule"/>
</dbReference>
<reference evidence="4" key="1">
    <citation type="journal article" date="2014" name="Int. J. Syst. Evol. Microbiol.">
        <title>Complete genome sequence of Corynebacterium casei LMG S-19264T (=DSM 44701T), isolated from a smear-ripened cheese.</title>
        <authorList>
            <consortium name="US DOE Joint Genome Institute (JGI-PGF)"/>
            <person name="Walter F."/>
            <person name="Albersmeier A."/>
            <person name="Kalinowski J."/>
            <person name="Ruckert C."/>
        </authorList>
    </citation>
    <scope>NUCLEOTIDE SEQUENCE</scope>
    <source>
        <strain evidence="4">CGMCC 1.15371</strain>
    </source>
</reference>
<accession>A0A8J2W2C8</accession>
<dbReference type="PANTHER" id="PTHR34654">
    <property type="entry name" value="UPF0109 PROTEIN SCO5592"/>
    <property type="match status" value="1"/>
</dbReference>
<evidence type="ECO:0000256" key="3">
    <source>
        <dbReference type="HAMAP-Rule" id="MF_00088"/>
    </source>
</evidence>
<gene>
    <name evidence="3" type="primary">khpA</name>
    <name evidence="4" type="ORF">GCM10011391_20930</name>
</gene>
<dbReference type="PANTHER" id="PTHR34654:SF1">
    <property type="entry name" value="RNA-BINDING PROTEIN KHPA"/>
    <property type="match status" value="1"/>
</dbReference>
<comment type="subunit">
    <text evidence="3">Forms a complex with KhpB.</text>
</comment>
<dbReference type="InterPro" id="IPR015946">
    <property type="entry name" value="KH_dom-like_a/b"/>
</dbReference>
<dbReference type="GO" id="GO:0008360">
    <property type="term" value="P:regulation of cell shape"/>
    <property type="evidence" value="ECO:0007669"/>
    <property type="project" value="UniProtKB-KW"/>
</dbReference>
<evidence type="ECO:0000313" key="4">
    <source>
        <dbReference type="EMBL" id="GGE41973.1"/>
    </source>
</evidence>
<name>A0A8J2W2C8_9BACL</name>
<keyword evidence="2 3" id="KW-0694">RNA-binding</keyword>
<comment type="function">
    <text evidence="3">A probable RNA chaperone. Forms a complex with KhpB which binds to cellular RNA and controls its expression. Plays a role in peptidoglycan (PG) homeostasis and cell length regulation.</text>
</comment>
<comment type="similarity">
    <text evidence="3">Belongs to the KhpA RNA-binding protein family.</text>
</comment>
<keyword evidence="1 3" id="KW-0963">Cytoplasm</keyword>
<keyword evidence="5" id="KW-1185">Reference proteome</keyword>
<keyword evidence="3" id="KW-0961">Cell wall biogenesis/degradation</keyword>
<organism evidence="4 5">
    <name type="scientific">Pullulanibacillus camelliae</name>
    <dbReference type="NCBI Taxonomy" id="1707096"/>
    <lineage>
        <taxon>Bacteria</taxon>
        <taxon>Bacillati</taxon>
        <taxon>Bacillota</taxon>
        <taxon>Bacilli</taxon>
        <taxon>Bacillales</taxon>
        <taxon>Sporolactobacillaceae</taxon>
        <taxon>Pullulanibacillus</taxon>
    </lineage>
</organism>
<dbReference type="CDD" id="cd22533">
    <property type="entry name" value="KH-II_YlqC-like"/>
    <property type="match status" value="1"/>
</dbReference>
<dbReference type="Proteomes" id="UP000628775">
    <property type="component" value="Unassembled WGS sequence"/>
</dbReference>
<dbReference type="EMBL" id="BMIR01000008">
    <property type="protein sequence ID" value="GGE41973.1"/>
    <property type="molecule type" value="Genomic_DNA"/>
</dbReference>
<dbReference type="InterPro" id="IPR020627">
    <property type="entry name" value="KhpA"/>
</dbReference>
<dbReference type="GO" id="GO:0009252">
    <property type="term" value="P:peptidoglycan biosynthetic process"/>
    <property type="evidence" value="ECO:0007669"/>
    <property type="project" value="UniProtKB-UniRule"/>
</dbReference>
<evidence type="ECO:0000256" key="2">
    <source>
        <dbReference type="ARBA" id="ARBA00022884"/>
    </source>
</evidence>
<dbReference type="Gene3D" id="3.30.300.20">
    <property type="match status" value="1"/>
</dbReference>
<comment type="subcellular location">
    <subcellularLocation>
        <location evidence="3">Cytoplasm</location>
    </subcellularLocation>
</comment>
<keyword evidence="3" id="KW-0143">Chaperone</keyword>
<dbReference type="InterPro" id="IPR009019">
    <property type="entry name" value="KH_sf_prok-type"/>
</dbReference>
<proteinExistence type="inferred from homology"/>
<protein>
    <recommendedName>
        <fullName evidence="3">RNA-binding protein KhpA</fullName>
    </recommendedName>
    <alternativeName>
        <fullName evidence="3">KH-domain protein A</fullName>
    </alternativeName>
</protein>
<sequence>MDELIKAVVCPLVDYPEDVRIIAEQEASRVNYTLSVNKEDMGKVIGKHGRTASAIRSVVHAAGLSHQENVTLTIQE</sequence>
<reference evidence="4" key="2">
    <citation type="submission" date="2020-09" db="EMBL/GenBank/DDBJ databases">
        <authorList>
            <person name="Sun Q."/>
            <person name="Zhou Y."/>
        </authorList>
    </citation>
    <scope>NUCLEOTIDE SEQUENCE</scope>
    <source>
        <strain evidence="4">CGMCC 1.15371</strain>
    </source>
</reference>
<keyword evidence="3" id="KW-0133">Cell shape</keyword>
<evidence type="ECO:0000256" key="1">
    <source>
        <dbReference type="ARBA" id="ARBA00022490"/>
    </source>
</evidence>
<dbReference type="GO" id="GO:0071555">
    <property type="term" value="P:cell wall organization"/>
    <property type="evidence" value="ECO:0007669"/>
    <property type="project" value="UniProtKB-KW"/>
</dbReference>